<dbReference type="SUPFAM" id="SSF110849">
    <property type="entry name" value="ParB/Sulfiredoxin"/>
    <property type="match status" value="1"/>
</dbReference>
<dbReference type="AlphaFoldDB" id="A0AB35IN04"/>
<proteinExistence type="predicted"/>
<dbReference type="InterPro" id="IPR050336">
    <property type="entry name" value="Chromosome_partition/occlusion"/>
</dbReference>
<dbReference type="Pfam" id="PF02195">
    <property type="entry name" value="ParB_N"/>
    <property type="match status" value="1"/>
</dbReference>
<reference evidence="2" key="1">
    <citation type="submission" date="2023-01" db="EMBL/GenBank/DDBJ databases">
        <title>Human gut microbiome strain richness.</title>
        <authorList>
            <person name="Chen-Liaw A."/>
        </authorList>
    </citation>
    <scope>NUCLEOTIDE SEQUENCE</scope>
    <source>
        <strain evidence="2">1001217st2_G6_1001217B_191108</strain>
    </source>
</reference>
<gene>
    <name evidence="2" type="ORF">PM738_19270</name>
</gene>
<dbReference type="RefSeq" id="WP_195992859.1">
    <property type="nucleotide sequence ID" value="NZ_JADPBJ010000052.1"/>
</dbReference>
<dbReference type="PANTHER" id="PTHR33375:SF1">
    <property type="entry name" value="CHROMOSOME-PARTITIONING PROTEIN PARB-RELATED"/>
    <property type="match status" value="1"/>
</dbReference>
<evidence type="ECO:0000313" key="2">
    <source>
        <dbReference type="EMBL" id="MDB7085922.1"/>
    </source>
</evidence>
<accession>A0AB35IN04</accession>
<evidence type="ECO:0000259" key="1">
    <source>
        <dbReference type="Pfam" id="PF02195"/>
    </source>
</evidence>
<protein>
    <submittedName>
        <fullName evidence="2">ParB N-terminal domain-containing protein</fullName>
    </submittedName>
</protein>
<dbReference type="PANTHER" id="PTHR33375">
    <property type="entry name" value="CHROMOSOME-PARTITIONING PROTEIN PARB-RELATED"/>
    <property type="match status" value="1"/>
</dbReference>
<organism evidence="2 3">
    <name type="scientific">Thomasclavelia ramosa</name>
    <dbReference type="NCBI Taxonomy" id="1547"/>
    <lineage>
        <taxon>Bacteria</taxon>
        <taxon>Bacillati</taxon>
        <taxon>Bacillota</taxon>
        <taxon>Erysipelotrichia</taxon>
        <taxon>Erysipelotrichales</taxon>
        <taxon>Coprobacillaceae</taxon>
        <taxon>Thomasclavelia</taxon>
    </lineage>
</organism>
<dbReference type="InterPro" id="IPR003115">
    <property type="entry name" value="ParB_N"/>
</dbReference>
<dbReference type="EMBL" id="JAQLKE010000063">
    <property type="protein sequence ID" value="MDB7085922.1"/>
    <property type="molecule type" value="Genomic_DNA"/>
</dbReference>
<dbReference type="Gene3D" id="3.90.1530.30">
    <property type="match status" value="1"/>
</dbReference>
<dbReference type="GO" id="GO:0007059">
    <property type="term" value="P:chromosome segregation"/>
    <property type="evidence" value="ECO:0007669"/>
    <property type="project" value="TreeGrafter"/>
</dbReference>
<dbReference type="Proteomes" id="UP001211987">
    <property type="component" value="Unassembled WGS sequence"/>
</dbReference>
<feature type="domain" description="ParB-like N-terminal" evidence="1">
    <location>
        <begin position="29"/>
        <end position="103"/>
    </location>
</feature>
<name>A0AB35IN04_9FIRM</name>
<evidence type="ECO:0000313" key="3">
    <source>
        <dbReference type="Proteomes" id="UP001211987"/>
    </source>
</evidence>
<sequence>MAAKFDLMKTLSNQNKENVVNGMLFEGDKLARIPYNQIQIGRYKKYEIDPKEVEELAVSISTIGLEQNLVVKETEDPSVYVIVTGHKRLSAINYIFNNSIEISEKLKKELEMPNCVVVSKDESELITRFRMHETNVHQRSGFNIAEIEDYLEIVEEAKKNKTEVNGKRIVGTTRALLHTRFGMSEAMAKKYIKVIKEGNQELKDKLDNGDISVNNAYEFLQGKNKLETKRKKTETNIDYEINDFIKDIYKPYKSMQKAIEKVNENYEILQIEDTEGEVIDKKVFDLLEDCKTKMKEIMDILNTAVLENSKK</sequence>
<dbReference type="InterPro" id="IPR036086">
    <property type="entry name" value="ParB/Sulfiredoxin_sf"/>
</dbReference>
<dbReference type="GO" id="GO:0005694">
    <property type="term" value="C:chromosome"/>
    <property type="evidence" value="ECO:0007669"/>
    <property type="project" value="TreeGrafter"/>
</dbReference>
<comment type="caution">
    <text evidence="2">The sequence shown here is derived from an EMBL/GenBank/DDBJ whole genome shotgun (WGS) entry which is preliminary data.</text>
</comment>